<feature type="domain" description="PIN" evidence="8">
    <location>
        <begin position="10"/>
        <end position="126"/>
    </location>
</feature>
<dbReference type="PANTHER" id="PTHR33653">
    <property type="entry name" value="RIBONUCLEASE VAPC2"/>
    <property type="match status" value="1"/>
</dbReference>
<evidence type="ECO:0000256" key="7">
    <source>
        <dbReference type="ARBA" id="ARBA00038093"/>
    </source>
</evidence>
<dbReference type="InterPro" id="IPR002716">
    <property type="entry name" value="PIN_dom"/>
</dbReference>
<protein>
    <recommendedName>
        <fullName evidence="8">PIN domain-containing protein</fullName>
    </recommendedName>
</protein>
<dbReference type="InterPro" id="IPR050556">
    <property type="entry name" value="Type_II_TA_system_RNase"/>
</dbReference>
<dbReference type="PANTHER" id="PTHR33653:SF1">
    <property type="entry name" value="RIBONUCLEASE VAPC2"/>
    <property type="match status" value="1"/>
</dbReference>
<comment type="similarity">
    <text evidence="7">Belongs to the PINc/VapC protein family.</text>
</comment>
<organism evidence="9 10">
    <name type="scientific">Nocardia mangyaensis</name>
    <dbReference type="NCBI Taxonomy" id="2213200"/>
    <lineage>
        <taxon>Bacteria</taxon>
        <taxon>Bacillati</taxon>
        <taxon>Actinomycetota</taxon>
        <taxon>Actinomycetes</taxon>
        <taxon>Mycobacteriales</taxon>
        <taxon>Nocardiaceae</taxon>
        <taxon>Nocardia</taxon>
    </lineage>
</organism>
<evidence type="ECO:0000313" key="10">
    <source>
        <dbReference type="Proteomes" id="UP000183810"/>
    </source>
</evidence>
<keyword evidence="6" id="KW-0460">Magnesium</keyword>
<comment type="cofactor">
    <cofactor evidence="1">
        <name>Mg(2+)</name>
        <dbReference type="ChEBI" id="CHEBI:18420"/>
    </cofactor>
</comment>
<evidence type="ECO:0000256" key="1">
    <source>
        <dbReference type="ARBA" id="ARBA00001946"/>
    </source>
</evidence>
<dbReference type="GO" id="GO:0016787">
    <property type="term" value="F:hydrolase activity"/>
    <property type="evidence" value="ECO:0007669"/>
    <property type="project" value="UniProtKB-KW"/>
</dbReference>
<keyword evidence="2" id="KW-1277">Toxin-antitoxin system</keyword>
<dbReference type="SUPFAM" id="SSF88723">
    <property type="entry name" value="PIN domain-like"/>
    <property type="match status" value="1"/>
</dbReference>
<dbReference type="EMBL" id="CP018082">
    <property type="protein sequence ID" value="APE36562.1"/>
    <property type="molecule type" value="Genomic_DNA"/>
</dbReference>
<dbReference type="Proteomes" id="UP000183810">
    <property type="component" value="Chromosome"/>
</dbReference>
<evidence type="ECO:0000256" key="3">
    <source>
        <dbReference type="ARBA" id="ARBA00022722"/>
    </source>
</evidence>
<keyword evidence="10" id="KW-1185">Reference proteome</keyword>
<evidence type="ECO:0000256" key="6">
    <source>
        <dbReference type="ARBA" id="ARBA00022842"/>
    </source>
</evidence>
<evidence type="ECO:0000256" key="5">
    <source>
        <dbReference type="ARBA" id="ARBA00022801"/>
    </source>
</evidence>
<keyword evidence="5" id="KW-0378">Hydrolase</keyword>
<name>A0A1J0VX28_9NOCA</name>
<reference evidence="9" key="1">
    <citation type="submission" date="2016-11" db="EMBL/GenBank/DDBJ databases">
        <authorList>
            <person name="Jaros S."/>
            <person name="Januszkiewicz K."/>
            <person name="Wedrychowicz H."/>
        </authorList>
    </citation>
    <scope>NUCLEOTIDE SEQUENCE [LARGE SCALE GENOMIC DNA]</scope>
    <source>
        <strain evidence="9">Y48</strain>
    </source>
</reference>
<dbReference type="GO" id="GO:0004518">
    <property type="term" value="F:nuclease activity"/>
    <property type="evidence" value="ECO:0007669"/>
    <property type="project" value="UniProtKB-KW"/>
</dbReference>
<dbReference type="AlphaFoldDB" id="A0A1J0VX28"/>
<dbReference type="RefSeq" id="WP_071929745.1">
    <property type="nucleotide sequence ID" value="NZ_CP018082.1"/>
</dbReference>
<keyword evidence="3" id="KW-0540">Nuclease</keyword>
<evidence type="ECO:0000256" key="4">
    <source>
        <dbReference type="ARBA" id="ARBA00022723"/>
    </source>
</evidence>
<dbReference type="Gene3D" id="3.40.50.1010">
    <property type="entry name" value="5'-nuclease"/>
    <property type="match status" value="1"/>
</dbReference>
<evidence type="ECO:0000256" key="2">
    <source>
        <dbReference type="ARBA" id="ARBA00022649"/>
    </source>
</evidence>
<accession>A0A1J0VX28</accession>
<sequence>MSDSAVPLYILLDTSVLIDYAEIHASLPDDADAAISAVSLAELAAGIHATKDPVRQAQRQLQFQWVVRSFDPLAFDAETAHVYGSLALLVEQVGRKPRGRVANLQIAATAVQHALPLYTRNPDDFKGLGPLLDVVSV</sequence>
<proteinExistence type="inferred from homology"/>
<evidence type="ECO:0000313" key="9">
    <source>
        <dbReference type="EMBL" id="APE36562.1"/>
    </source>
</evidence>
<dbReference type="GO" id="GO:0046872">
    <property type="term" value="F:metal ion binding"/>
    <property type="evidence" value="ECO:0007669"/>
    <property type="project" value="UniProtKB-KW"/>
</dbReference>
<dbReference type="KEGG" id="nsl:BOX37_24505"/>
<dbReference type="CDD" id="cd18732">
    <property type="entry name" value="PIN_MtVapC4-C5_like"/>
    <property type="match status" value="1"/>
</dbReference>
<evidence type="ECO:0000259" key="8">
    <source>
        <dbReference type="Pfam" id="PF01850"/>
    </source>
</evidence>
<dbReference type="Pfam" id="PF01850">
    <property type="entry name" value="PIN"/>
    <property type="match status" value="1"/>
</dbReference>
<keyword evidence="4" id="KW-0479">Metal-binding</keyword>
<gene>
    <name evidence="9" type="ORF">BOX37_24505</name>
</gene>
<dbReference type="InterPro" id="IPR029060">
    <property type="entry name" value="PIN-like_dom_sf"/>
</dbReference>